<keyword evidence="3" id="KW-1185">Reference proteome</keyword>
<dbReference type="EMBL" id="CP021434">
    <property type="protein sequence ID" value="ARU63591.1"/>
    <property type="molecule type" value="Genomic_DNA"/>
</dbReference>
<keyword evidence="1" id="KW-0812">Transmembrane</keyword>
<protein>
    <submittedName>
        <fullName evidence="2">Uncharacterized protein</fullName>
    </submittedName>
</protein>
<evidence type="ECO:0000256" key="1">
    <source>
        <dbReference type="SAM" id="Phobius"/>
    </source>
</evidence>
<feature type="transmembrane region" description="Helical" evidence="1">
    <location>
        <begin position="7"/>
        <end position="26"/>
    </location>
</feature>
<evidence type="ECO:0000313" key="2">
    <source>
        <dbReference type="EMBL" id="ARU63591.1"/>
    </source>
</evidence>
<organism evidence="2 3">
    <name type="scientific">Tumebacillus avium</name>
    <dbReference type="NCBI Taxonomy" id="1903704"/>
    <lineage>
        <taxon>Bacteria</taxon>
        <taxon>Bacillati</taxon>
        <taxon>Bacillota</taxon>
        <taxon>Bacilli</taxon>
        <taxon>Bacillales</taxon>
        <taxon>Alicyclobacillaceae</taxon>
        <taxon>Tumebacillus</taxon>
    </lineage>
</organism>
<gene>
    <name evidence="2" type="ORF">CBW65_23185</name>
</gene>
<proteinExistence type="predicted"/>
<sequence>MNKQKVKITVIAGVLIAVLTAGWYLFFPSQTSPEDTALVMPAVEEYFSVRKQAILSGNVSALHKRYPELAKGTDLRAGINSEALMVEQHRSPKTFDETLDLEYYEPIQVQLRSDTAKVVVHGLSGYLHPEDIISEGEFHLTLTLRQQSGVWTVTQTDEKTLEEYHTEH</sequence>
<dbReference type="OrthoDB" id="2849149at2"/>
<dbReference type="Proteomes" id="UP000195437">
    <property type="component" value="Chromosome"/>
</dbReference>
<reference evidence="3" key="1">
    <citation type="submission" date="2017-05" db="EMBL/GenBank/DDBJ databases">
        <authorList>
            <person name="Sung H."/>
        </authorList>
    </citation>
    <scope>NUCLEOTIDE SEQUENCE [LARGE SCALE GENOMIC DNA]</scope>
    <source>
        <strain evidence="3">AR23208</strain>
    </source>
</reference>
<dbReference type="KEGG" id="tum:CBW65_23185"/>
<dbReference type="AlphaFoldDB" id="A0A1Y0ISU3"/>
<accession>A0A1Y0ISU3</accession>
<keyword evidence="1" id="KW-1133">Transmembrane helix</keyword>
<name>A0A1Y0ISU3_9BACL</name>
<keyword evidence="1" id="KW-0472">Membrane</keyword>
<dbReference type="RefSeq" id="WP_087458926.1">
    <property type="nucleotide sequence ID" value="NZ_CP021434.1"/>
</dbReference>
<evidence type="ECO:0000313" key="3">
    <source>
        <dbReference type="Proteomes" id="UP000195437"/>
    </source>
</evidence>